<dbReference type="PANTHER" id="PTHR11439:SF483">
    <property type="entry name" value="PEPTIDE SYNTHASE GLIP-LIKE, PUTATIVE (AFU_ORTHOLOGUE AFUA_3G12920)-RELATED"/>
    <property type="match status" value="1"/>
</dbReference>
<accession>A0A7D9DSZ2</accession>
<evidence type="ECO:0000313" key="2">
    <source>
        <dbReference type="Proteomes" id="UP001152795"/>
    </source>
</evidence>
<dbReference type="AlphaFoldDB" id="A0A7D9DSZ2"/>
<keyword evidence="2" id="KW-1185">Reference proteome</keyword>
<protein>
    <submittedName>
        <fullName evidence="1">Uncharacterized protein</fullName>
    </submittedName>
</protein>
<dbReference type="CDD" id="cd09272">
    <property type="entry name" value="RNase_HI_RT_Ty1"/>
    <property type="match status" value="1"/>
</dbReference>
<dbReference type="EMBL" id="CACRXK020001986">
    <property type="protein sequence ID" value="CAB3992127.1"/>
    <property type="molecule type" value="Genomic_DNA"/>
</dbReference>
<feature type="non-terminal residue" evidence="1">
    <location>
        <position position="84"/>
    </location>
</feature>
<name>A0A7D9DSZ2_PARCT</name>
<gene>
    <name evidence="1" type="ORF">PACLA_8A050729</name>
</gene>
<proteinExistence type="predicted"/>
<evidence type="ECO:0000313" key="1">
    <source>
        <dbReference type="EMBL" id="CAB3992127.1"/>
    </source>
</evidence>
<sequence>MAKHVLRYLKGTIDNKLTFKKSKEGLSMHGYCDADWGSSEDRKSITGYVFKLSKDGPAISWKSRKQPTVALSTCEAEYMALAAA</sequence>
<reference evidence="1" key="1">
    <citation type="submission" date="2020-04" db="EMBL/GenBank/DDBJ databases">
        <authorList>
            <person name="Alioto T."/>
            <person name="Alioto T."/>
            <person name="Gomez Garrido J."/>
        </authorList>
    </citation>
    <scope>NUCLEOTIDE SEQUENCE</scope>
    <source>
        <strain evidence="1">A484AB</strain>
    </source>
</reference>
<dbReference type="PANTHER" id="PTHR11439">
    <property type="entry name" value="GAG-POL-RELATED RETROTRANSPOSON"/>
    <property type="match status" value="1"/>
</dbReference>
<dbReference type="Proteomes" id="UP001152795">
    <property type="component" value="Unassembled WGS sequence"/>
</dbReference>
<organism evidence="1 2">
    <name type="scientific">Paramuricea clavata</name>
    <name type="common">Red gorgonian</name>
    <name type="synonym">Violescent sea-whip</name>
    <dbReference type="NCBI Taxonomy" id="317549"/>
    <lineage>
        <taxon>Eukaryota</taxon>
        <taxon>Metazoa</taxon>
        <taxon>Cnidaria</taxon>
        <taxon>Anthozoa</taxon>
        <taxon>Octocorallia</taxon>
        <taxon>Malacalcyonacea</taxon>
        <taxon>Plexauridae</taxon>
        <taxon>Paramuricea</taxon>
    </lineage>
</organism>
<comment type="caution">
    <text evidence="1">The sequence shown here is derived from an EMBL/GenBank/DDBJ whole genome shotgun (WGS) entry which is preliminary data.</text>
</comment>
<dbReference type="OrthoDB" id="430476at2759"/>